<evidence type="ECO:0000259" key="24">
    <source>
        <dbReference type="PROSITE" id="PS51845"/>
    </source>
</evidence>
<dbReference type="CDD" id="cd07302">
    <property type="entry name" value="CHD"/>
    <property type="match status" value="1"/>
</dbReference>
<comment type="pathway">
    <text evidence="12">Purine metabolism; 3',5'-cyclic GMP degradation; GMP from 3',5'-cyclic GMP: step 1/1.</text>
</comment>
<dbReference type="Proteomes" id="UP001292079">
    <property type="component" value="Unassembled WGS sequence"/>
</dbReference>
<evidence type="ECO:0000256" key="15">
    <source>
        <dbReference type="PIRSR" id="PIRSR623088-2"/>
    </source>
</evidence>
<evidence type="ECO:0000256" key="16">
    <source>
        <dbReference type="PIRSR" id="PIRSR623088-3"/>
    </source>
</evidence>
<feature type="domain" description="PDEase" evidence="24">
    <location>
        <begin position="430"/>
        <end position="769"/>
    </location>
</feature>
<feature type="region of interest" description="Disordered" evidence="20">
    <location>
        <begin position="1917"/>
        <end position="1997"/>
    </location>
</feature>
<name>A0AAE1Z9F2_SCHME</name>
<evidence type="ECO:0000256" key="14">
    <source>
        <dbReference type="PIRSR" id="PIRSR623088-1"/>
    </source>
</evidence>
<evidence type="ECO:0000256" key="20">
    <source>
        <dbReference type="SAM" id="MobiDB-lite"/>
    </source>
</evidence>
<evidence type="ECO:0000313" key="25">
    <source>
        <dbReference type="EMBL" id="KAK4469603.1"/>
    </source>
</evidence>
<dbReference type="Pfam" id="PF00211">
    <property type="entry name" value="Guanylate_cyc"/>
    <property type="match status" value="1"/>
</dbReference>
<keyword evidence="4 21" id="KW-0812">Transmembrane</keyword>
<keyword evidence="26" id="KW-1185">Reference proteome</keyword>
<comment type="caution">
    <text evidence="25">The sequence shown here is derived from an EMBL/GenBank/DDBJ whole genome shotgun (WGS) entry which is preliminary data.</text>
</comment>
<comment type="cofactor">
    <cofactor evidence="19">
        <name>a divalent metal cation</name>
        <dbReference type="ChEBI" id="CHEBI:60240"/>
    </cofactor>
    <text evidence="19">Binds 2 divalent metal cations per subunit. Site 1 may preferentially bind zinc ions, while site 2 has a preference for magnesium and/or manganese ions.</text>
</comment>
<keyword evidence="11 18" id="KW-0141">cGMP biosynthesis</keyword>
<dbReference type="Gene3D" id="1.10.1300.10">
    <property type="entry name" value="3'5'-cyclic nucleotide phosphodiesterase, catalytic domain"/>
    <property type="match status" value="1"/>
</dbReference>
<dbReference type="Pfam" id="PF07714">
    <property type="entry name" value="PK_Tyr_Ser-Thr"/>
    <property type="match status" value="1"/>
</dbReference>
<dbReference type="GO" id="GO:0004383">
    <property type="term" value="F:guanylate cyclase activity"/>
    <property type="evidence" value="ECO:0007669"/>
    <property type="project" value="UniProtKB-EC"/>
</dbReference>
<evidence type="ECO:0000256" key="4">
    <source>
        <dbReference type="ARBA" id="ARBA00022692"/>
    </source>
</evidence>
<evidence type="ECO:0000256" key="21">
    <source>
        <dbReference type="SAM" id="Phobius"/>
    </source>
</evidence>
<evidence type="ECO:0000256" key="2">
    <source>
        <dbReference type="ARBA" id="ARBA00004167"/>
    </source>
</evidence>
<dbReference type="Gene3D" id="1.10.510.10">
    <property type="entry name" value="Transferase(Phosphotransferase) domain 1"/>
    <property type="match status" value="1"/>
</dbReference>
<comment type="catalytic activity">
    <reaction evidence="1">
        <text>3',5'-cyclic GMP + H2O = GMP + H(+)</text>
        <dbReference type="Rhea" id="RHEA:16957"/>
        <dbReference type="ChEBI" id="CHEBI:15377"/>
        <dbReference type="ChEBI" id="CHEBI:15378"/>
        <dbReference type="ChEBI" id="CHEBI:57746"/>
        <dbReference type="ChEBI" id="CHEBI:58115"/>
        <dbReference type="EC" id="3.1.4.35"/>
    </reaction>
</comment>
<keyword evidence="6" id="KW-0547">Nucleotide-binding</keyword>
<evidence type="ECO:0000313" key="26">
    <source>
        <dbReference type="Proteomes" id="UP001292079"/>
    </source>
</evidence>
<dbReference type="CDD" id="cd00077">
    <property type="entry name" value="HDc"/>
    <property type="match status" value="1"/>
</dbReference>
<dbReference type="InterPro" id="IPR023174">
    <property type="entry name" value="PDEase_CS"/>
</dbReference>
<dbReference type="PRINTS" id="PR00387">
    <property type="entry name" value="PDIESTERASE1"/>
</dbReference>
<protein>
    <recommendedName>
        <fullName evidence="18 19">Multifunctional fusion protein</fullName>
    </recommendedName>
    <domain>
        <recommendedName>
            <fullName evidence="18">Guanylate cyclase</fullName>
            <ecNumber evidence="18">4.6.1.2</ecNumber>
        </recommendedName>
    </domain>
    <domain>
        <recommendedName>
            <fullName evidence="19">Phosphodiesterase</fullName>
            <ecNumber evidence="19">3.1.4.-</ecNumber>
        </recommendedName>
    </domain>
</protein>
<dbReference type="SMART" id="SM00044">
    <property type="entry name" value="CYCc"/>
    <property type="match status" value="1"/>
</dbReference>
<feature type="binding site" evidence="16">
    <location>
        <position position="550"/>
    </location>
    <ligand>
        <name>Zn(2+)</name>
        <dbReference type="ChEBI" id="CHEBI:29105"/>
        <label>1</label>
    </ligand>
</feature>
<evidence type="ECO:0000256" key="5">
    <source>
        <dbReference type="ARBA" id="ARBA00022723"/>
    </source>
</evidence>
<feature type="domain" description="Protein kinase" evidence="22">
    <location>
        <begin position="1377"/>
        <end position="1652"/>
    </location>
</feature>
<gene>
    <name evidence="25" type="ORF">MN116_007138</name>
</gene>
<dbReference type="Pfam" id="PF00233">
    <property type="entry name" value="PDEase_I"/>
    <property type="match status" value="1"/>
</dbReference>
<dbReference type="InterPro" id="IPR001054">
    <property type="entry name" value="A/G_cyclase"/>
</dbReference>
<evidence type="ECO:0000256" key="18">
    <source>
        <dbReference type="RuleBase" id="RU003431"/>
    </source>
</evidence>
<keyword evidence="5 16" id="KW-0479">Metal-binding</keyword>
<accession>A0AAE1Z9F2</accession>
<dbReference type="PANTHER" id="PTHR11920:SF462">
    <property type="entry name" value="GUANYLATE CYCLASE"/>
    <property type="match status" value="1"/>
</dbReference>
<proteinExistence type="inferred from homology"/>
<evidence type="ECO:0000259" key="22">
    <source>
        <dbReference type="PROSITE" id="PS50011"/>
    </source>
</evidence>
<keyword evidence="9 21" id="KW-0472">Membrane</keyword>
<evidence type="ECO:0000259" key="23">
    <source>
        <dbReference type="PROSITE" id="PS50125"/>
    </source>
</evidence>
<dbReference type="GO" id="GO:0005886">
    <property type="term" value="C:plasma membrane"/>
    <property type="evidence" value="ECO:0007669"/>
    <property type="project" value="TreeGrafter"/>
</dbReference>
<comment type="similarity">
    <text evidence="17">Belongs to the adenylyl cyclase class-4/guanylyl cyclase family.</text>
</comment>
<dbReference type="GO" id="GO:0004016">
    <property type="term" value="F:adenylate cyclase activity"/>
    <property type="evidence" value="ECO:0007669"/>
    <property type="project" value="TreeGrafter"/>
</dbReference>
<dbReference type="PROSITE" id="PS50125">
    <property type="entry name" value="GUANYLATE_CYCLASE_2"/>
    <property type="match status" value="1"/>
</dbReference>
<evidence type="ECO:0000256" key="8">
    <source>
        <dbReference type="ARBA" id="ARBA00022989"/>
    </source>
</evidence>
<comment type="similarity">
    <text evidence="13">Belongs to the cyclic nucleotide phosphodiesterase family. PDE9 subfamily.</text>
</comment>
<dbReference type="PROSITE" id="PS00452">
    <property type="entry name" value="GUANYLATE_CYCLASE_1"/>
    <property type="match status" value="1"/>
</dbReference>
<organism evidence="25 26">
    <name type="scientific">Schistosoma mekongi</name>
    <name type="common">Parasitic worm</name>
    <dbReference type="NCBI Taxonomy" id="38744"/>
    <lineage>
        <taxon>Eukaryota</taxon>
        <taxon>Metazoa</taxon>
        <taxon>Spiralia</taxon>
        <taxon>Lophotrochozoa</taxon>
        <taxon>Platyhelminthes</taxon>
        <taxon>Trematoda</taxon>
        <taxon>Digenea</taxon>
        <taxon>Strigeidida</taxon>
        <taxon>Schistosomatoidea</taxon>
        <taxon>Schistosomatidae</taxon>
        <taxon>Schistosoma</taxon>
    </lineage>
</organism>
<feature type="active site" description="Proton donor" evidence="14">
    <location>
        <position position="509"/>
    </location>
</feature>
<dbReference type="InterPro" id="IPR023088">
    <property type="entry name" value="PDEase"/>
</dbReference>
<evidence type="ECO:0000256" key="3">
    <source>
        <dbReference type="ARBA" id="ARBA00022535"/>
    </source>
</evidence>
<dbReference type="Gene3D" id="3.30.70.1230">
    <property type="entry name" value="Nucleotide cyclase"/>
    <property type="match status" value="1"/>
</dbReference>
<evidence type="ECO:0000256" key="1">
    <source>
        <dbReference type="ARBA" id="ARBA00000583"/>
    </source>
</evidence>
<feature type="binding site" evidence="15">
    <location>
        <position position="725"/>
    </location>
    <ligand>
        <name>AMP</name>
        <dbReference type="ChEBI" id="CHEBI:456215"/>
    </ligand>
</feature>
<dbReference type="GO" id="GO:0004672">
    <property type="term" value="F:protein kinase activity"/>
    <property type="evidence" value="ECO:0007669"/>
    <property type="project" value="InterPro"/>
</dbReference>
<feature type="domain" description="Guanylate cyclase" evidence="23">
    <location>
        <begin position="1710"/>
        <end position="1840"/>
    </location>
</feature>
<dbReference type="InterPro" id="IPR050401">
    <property type="entry name" value="Cyclic_nucleotide_synthase"/>
</dbReference>
<keyword evidence="3" id="KW-0140">cGMP</keyword>
<dbReference type="GO" id="GO:0046872">
    <property type="term" value="F:metal ion binding"/>
    <property type="evidence" value="ECO:0007669"/>
    <property type="project" value="UniProtKB-KW"/>
</dbReference>
<dbReference type="PANTHER" id="PTHR11920">
    <property type="entry name" value="GUANYLYL CYCLASE"/>
    <property type="match status" value="1"/>
</dbReference>
<evidence type="ECO:0000256" key="9">
    <source>
        <dbReference type="ARBA" id="ARBA00023136"/>
    </source>
</evidence>
<dbReference type="InterPro" id="IPR001245">
    <property type="entry name" value="Ser-Thr/Tyr_kinase_cat_dom"/>
</dbReference>
<dbReference type="InterPro" id="IPR011009">
    <property type="entry name" value="Kinase-like_dom_sf"/>
</dbReference>
<evidence type="ECO:0000256" key="7">
    <source>
        <dbReference type="ARBA" id="ARBA00022801"/>
    </source>
</evidence>
<feature type="binding site" evidence="15">
    <location>
        <begin position="509"/>
        <end position="513"/>
    </location>
    <ligand>
        <name>AMP</name>
        <dbReference type="ChEBI" id="CHEBI:456215"/>
    </ligand>
</feature>
<dbReference type="GO" id="GO:0047555">
    <property type="term" value="F:3',5'-cyclic-GMP phosphodiesterase activity"/>
    <property type="evidence" value="ECO:0007669"/>
    <property type="project" value="UniProtKB-EC"/>
</dbReference>
<dbReference type="InterPro" id="IPR036971">
    <property type="entry name" value="PDEase_catalytic_dom_sf"/>
</dbReference>
<dbReference type="PROSITE" id="PS50011">
    <property type="entry name" value="PROTEIN_KINASE_DOM"/>
    <property type="match status" value="1"/>
</dbReference>
<dbReference type="InterPro" id="IPR000719">
    <property type="entry name" value="Prot_kinase_dom"/>
</dbReference>
<comment type="subcellular location">
    <subcellularLocation>
        <location evidence="2">Membrane</location>
        <topology evidence="2">Single-pass membrane protein</topology>
    </subcellularLocation>
</comment>
<feature type="binding site" evidence="16">
    <location>
        <position position="674"/>
    </location>
    <ligand>
        <name>Zn(2+)</name>
        <dbReference type="ChEBI" id="CHEBI:29105"/>
        <label>1</label>
    </ligand>
</feature>
<dbReference type="SUPFAM" id="SSF109604">
    <property type="entry name" value="HD-domain/PDEase-like"/>
    <property type="match status" value="1"/>
</dbReference>
<keyword evidence="10 17" id="KW-0456">Lyase</keyword>
<feature type="binding site" evidence="16">
    <location>
        <position position="513"/>
    </location>
    <ligand>
        <name>Zn(2+)</name>
        <dbReference type="ChEBI" id="CHEBI:29105"/>
        <label>1</label>
    </ligand>
</feature>
<feature type="binding site" evidence="15">
    <location>
        <position position="674"/>
    </location>
    <ligand>
        <name>AMP</name>
        <dbReference type="ChEBI" id="CHEBI:456215"/>
    </ligand>
</feature>
<reference evidence="25" key="2">
    <citation type="journal article" date="2023" name="Infect Dis Poverty">
        <title>Chromosome-scale genome of the human blood fluke Schistosoma mekongi and its implications for public health.</title>
        <authorList>
            <person name="Zhou M."/>
            <person name="Xu L."/>
            <person name="Xu D."/>
            <person name="Chen W."/>
            <person name="Khan J."/>
            <person name="Hu Y."/>
            <person name="Huang H."/>
            <person name="Wei H."/>
            <person name="Zhang Y."/>
            <person name="Chusongsang P."/>
            <person name="Tanasarnprasert K."/>
            <person name="Hu X."/>
            <person name="Limpanont Y."/>
            <person name="Lv Z."/>
        </authorList>
    </citation>
    <scope>NUCLEOTIDE SEQUENCE</scope>
    <source>
        <strain evidence="25">LV_2022a</strain>
    </source>
</reference>
<feature type="binding site" evidence="16">
    <location>
        <position position="549"/>
    </location>
    <ligand>
        <name>Zn(2+)</name>
        <dbReference type="ChEBI" id="CHEBI:29105"/>
        <label>1</label>
    </ligand>
</feature>
<evidence type="ECO:0000256" key="6">
    <source>
        <dbReference type="ARBA" id="ARBA00022741"/>
    </source>
</evidence>
<evidence type="ECO:0000256" key="13">
    <source>
        <dbReference type="ARBA" id="ARBA00061167"/>
    </source>
</evidence>
<dbReference type="SUPFAM" id="SSF56112">
    <property type="entry name" value="Protein kinase-like (PK-like)"/>
    <property type="match status" value="1"/>
</dbReference>
<evidence type="ECO:0000256" key="12">
    <source>
        <dbReference type="ARBA" id="ARBA00037913"/>
    </source>
</evidence>
<evidence type="ECO:0000256" key="17">
    <source>
        <dbReference type="RuleBase" id="RU000405"/>
    </source>
</evidence>
<dbReference type="InterPro" id="IPR003607">
    <property type="entry name" value="HD/PDEase_dom"/>
</dbReference>
<dbReference type="PROSITE" id="PS51845">
    <property type="entry name" value="PDEASE_I_2"/>
    <property type="match status" value="1"/>
</dbReference>
<feature type="transmembrane region" description="Helical" evidence="21">
    <location>
        <begin position="1282"/>
        <end position="1306"/>
    </location>
</feature>
<dbReference type="GO" id="GO:0005524">
    <property type="term" value="F:ATP binding"/>
    <property type="evidence" value="ECO:0007669"/>
    <property type="project" value="InterPro"/>
</dbReference>
<feature type="binding site" evidence="15">
    <location>
        <position position="550"/>
    </location>
    <ligand>
        <name>AMP</name>
        <dbReference type="ChEBI" id="CHEBI:456215"/>
    </ligand>
</feature>
<dbReference type="EC" id="4.6.1.2" evidence="18"/>
<dbReference type="InterPro" id="IPR029787">
    <property type="entry name" value="Nucleotide_cyclase"/>
</dbReference>
<comment type="catalytic activity">
    <reaction evidence="18">
        <text>GTP = 3',5'-cyclic GMP + diphosphate</text>
        <dbReference type="Rhea" id="RHEA:13665"/>
        <dbReference type="ChEBI" id="CHEBI:33019"/>
        <dbReference type="ChEBI" id="CHEBI:37565"/>
        <dbReference type="ChEBI" id="CHEBI:57746"/>
        <dbReference type="EC" id="4.6.1.2"/>
    </reaction>
</comment>
<dbReference type="PROSITE" id="PS00126">
    <property type="entry name" value="PDEASE_I_1"/>
    <property type="match status" value="1"/>
</dbReference>
<evidence type="ECO:0000256" key="11">
    <source>
        <dbReference type="ARBA" id="ARBA00023293"/>
    </source>
</evidence>
<dbReference type="GO" id="GO:0035556">
    <property type="term" value="P:intracellular signal transduction"/>
    <property type="evidence" value="ECO:0007669"/>
    <property type="project" value="InterPro"/>
</dbReference>
<reference evidence="25" key="1">
    <citation type="submission" date="2022-04" db="EMBL/GenBank/DDBJ databases">
        <authorList>
            <person name="Xu L."/>
            <person name="Lv Z."/>
        </authorList>
    </citation>
    <scope>NUCLEOTIDE SEQUENCE</scope>
    <source>
        <strain evidence="25">LV_2022a</strain>
    </source>
</reference>
<dbReference type="SMART" id="SM00471">
    <property type="entry name" value="HDc"/>
    <property type="match status" value="1"/>
</dbReference>
<keyword evidence="8 21" id="KW-1133">Transmembrane helix</keyword>
<dbReference type="GO" id="GO:0001653">
    <property type="term" value="F:peptide receptor activity"/>
    <property type="evidence" value="ECO:0007669"/>
    <property type="project" value="TreeGrafter"/>
</dbReference>
<dbReference type="FunFam" id="1.10.1300.10:FF:000006">
    <property type="entry name" value="Phosphodiesterase 9A"/>
    <property type="match status" value="1"/>
</dbReference>
<dbReference type="InterPro" id="IPR002073">
    <property type="entry name" value="PDEase_catalytic_dom"/>
</dbReference>
<dbReference type="FunFam" id="3.30.70.1230:FF:000013">
    <property type="entry name" value="Guanylate cyclase"/>
    <property type="match status" value="1"/>
</dbReference>
<dbReference type="EMBL" id="JALJAT010000005">
    <property type="protein sequence ID" value="KAK4469603.1"/>
    <property type="molecule type" value="Genomic_DNA"/>
</dbReference>
<feature type="binding site" evidence="16">
    <location>
        <position position="550"/>
    </location>
    <ligand>
        <name>Zn(2+)</name>
        <dbReference type="ChEBI" id="CHEBI:29105"/>
        <label>2</label>
    </ligand>
</feature>
<evidence type="ECO:0000256" key="19">
    <source>
        <dbReference type="RuleBase" id="RU363067"/>
    </source>
</evidence>
<dbReference type="SUPFAM" id="SSF55073">
    <property type="entry name" value="Nucleotide cyclase"/>
    <property type="match status" value="1"/>
</dbReference>
<sequence>MSRHKLISVTVSQNNTTENTVTTVPGDQPTVTPTKSPIILSKKLNTNYSSSNGNNFLSSLYTRCIRNPNRRRKKESNNNHNHHSHFCLDFCGYCSSLKSPSSSSAPVSMTTTNAAANIKSATTPRKESNSFTHQFSSDKYHDNSAINKSNLSGDIYSYRNKTATRIPNNTNNPLISVPNCTDQASSICICVNYDTSSTLQSPVHLDKNQTASELHHNSNNYIESRNAFTTTVPITPTSTYRSISTMTTIVTADANINPTHLIVNDQSTYFNNEETSLKMSRIPVYDSTKLCAKCQEDIQLVSQDSQQLLLKNIHGKHKEINSINTITDITNTDDEMRHNINRANQNTDDNKLRRVGEIESDIEEYVKHSILFCINIIVVFLRTLSSQSFAYLSWLGMTTEPPTHKVLVPGFDAPAPNPQMHLIRRSDADSRRNIQEFKRLCNEPVSKEDLIELRSSTFNNWSRTDAQLIRLVREMFQELGFIEYFNLQMYRLDLWLSDIYRRYNRIPFHNYKHAFMVTQMCYVLIWGGNLTNLLDIEDQLILIMSAICHDLDHPGFNNAYQINAGTVLAMRYNDQSPLENHHTAVAFDLLSHEEVDPFSHLPIAVRQRIRKGMIRCILATDMSRHNEILDEFNRQVLNDLNAAWEIDVNTKKPAWVLNKAQKDLVMVIILKISDISNEARPLNVAGPWINRLLAEFFHQSDYEKLVGLPVAPFMDRHKVTKSASQCGFIRFVILPLFESLAKLLPEVKPIIVQPALEQLAYYTELQANEEKKTNNESHKLKNQSESYYLRLFILIPYNDCYSSNELFNFTASIYDILHLNKQTTINWSFNSNNNNNNNNNIEQYLIPLTNCKLTNETFDNLLTTYLKAKQFAQLTSFNRITYNVIIGPLNIELCNQMHQLIMLPYNNNNNNNDCRASRTTFVYHTSYQCLLKQIAYQSNVFTMNSSYCYNLKENFNDYTTIGSFYIGPNKYQVTMALKKILNYLNRKHILIIYNNDINVNDALSSYANDLAYLLIHDKYNNELIIKGIYGWNIQMNISSILSIGNINITACIVIAQLSFYSELLSSIYEWNQNIFKTIMFIAYDTTLFSYDVLKVWRYYAQNSIVSLIHSAFVLTSHPYGSKLHLTDEYLDQKDYLAMKLTLSMAICNFQHLVQQREQQQQHLLLTENDGFYASLKNTTLKIPIKSDLSVAVTFHEYPEQSEAALDFYLINAFTCNVDMFNSTLNTTIMNDTTNNNATACLQIYSSMIWPDYNVSSMLLGSEWKLSAVLQQNTTECIPNNGIVMALIFMSVLTAVIAFSLVAFLLARCYRRRKMYREGPNKLILYPDDVVFMKAQKAVKHITPSNVDLRFPTITSETRLNGSTTSHINQGKTDNQARSLVSVMSGDGIEDTNVARYNNNLIYIKRLELNNAALKSKFLDHVRLLREIRNENVNQLIGCYVDISALCLVFDHCTRGSLKDIIKKESINLDWEFKLSLITDVVKGMRYIHSSPIKKHGWLKSTNCCVDGRWVVKITDYGLPEIFSIYGTSRKMKDEEWLWTAPEHLREDINVQIGSPKGDVYSFSIIMQEIITRDEPYGMLGLNALEILSKVRKPPPLCRPKVSQSEAPPAYLEFMKRAWAESPVMRPSFEEIYQQLRQLNQGRKINIVDHMFKMMEKYSADLEDQVRVRTEELETEKKKTELLIARMLPPVVAETLMSGKPVCPEAFDEVTIYFSDIVGFTTISALSTPFQVVDLLNDLYTMFDATIDFYDVYKVETIGDAYMVVSGLPVRNGQLHAGEIATMALDLLSQCGTFVIRHMPDVPLRLRIGLHSGSCVAGVVGLTMPRYCLFGDTVNTASRMESTGSAFRIHVSPTTKAILDVLGGYHLQLRGKVELKGKGLVDSFWLIGKDNFNKPLPDPPPLTDLASLLKPEELKAMAEKNKGDSIESVESTKSISVPADDEQSFNPSSSIRRKSSNYSVHFTGENSSRPSSSSRNAQQNKADTKRRKSNKGPLPPVD</sequence>
<dbReference type="GO" id="GO:0007168">
    <property type="term" value="P:receptor guanylyl cyclase signaling pathway"/>
    <property type="evidence" value="ECO:0007669"/>
    <property type="project" value="TreeGrafter"/>
</dbReference>
<dbReference type="EC" id="3.1.4.-" evidence="19"/>
<dbReference type="InterPro" id="IPR018297">
    <property type="entry name" value="A/G_cyclase_CS"/>
</dbReference>
<keyword evidence="7 19" id="KW-0378">Hydrolase</keyword>
<evidence type="ECO:0000256" key="10">
    <source>
        <dbReference type="ARBA" id="ARBA00023239"/>
    </source>
</evidence>